<accession>A0A921QTA4</accession>
<dbReference type="Pfam" id="PF02365">
    <property type="entry name" value="NAM"/>
    <property type="match status" value="1"/>
</dbReference>
<protein>
    <recommendedName>
        <fullName evidence="5">NAC domain-containing protein</fullName>
    </recommendedName>
</protein>
<dbReference type="PANTHER" id="PTHR31744:SF101">
    <property type="entry name" value="NAC DOMAIN-CONTAINING PROTEIN 21_22"/>
    <property type="match status" value="1"/>
</dbReference>
<keyword evidence="1" id="KW-0805">Transcription regulation</keyword>
<evidence type="ECO:0000256" key="3">
    <source>
        <dbReference type="ARBA" id="ARBA00023163"/>
    </source>
</evidence>
<gene>
    <name evidence="6" type="ORF">BDA96_06G238900</name>
</gene>
<evidence type="ECO:0000256" key="1">
    <source>
        <dbReference type="ARBA" id="ARBA00023015"/>
    </source>
</evidence>
<reference evidence="6" key="2">
    <citation type="submission" date="2020-10" db="EMBL/GenBank/DDBJ databases">
        <authorList>
            <person name="Cooper E.A."/>
            <person name="Brenton Z.W."/>
            <person name="Flinn B.S."/>
            <person name="Jenkins J."/>
            <person name="Shu S."/>
            <person name="Flowers D."/>
            <person name="Luo F."/>
            <person name="Wang Y."/>
            <person name="Xia P."/>
            <person name="Barry K."/>
            <person name="Daum C."/>
            <person name="Lipzen A."/>
            <person name="Yoshinaga Y."/>
            <person name="Schmutz J."/>
            <person name="Saski C."/>
            <person name="Vermerris W."/>
            <person name="Kresovich S."/>
        </authorList>
    </citation>
    <scope>NUCLEOTIDE SEQUENCE</scope>
</reference>
<name>A0A921QTA4_SORBI</name>
<keyword evidence="4" id="KW-0539">Nucleus</keyword>
<dbReference type="SUPFAM" id="SSF101941">
    <property type="entry name" value="NAC domain"/>
    <property type="match status" value="1"/>
</dbReference>
<evidence type="ECO:0000259" key="5">
    <source>
        <dbReference type="PROSITE" id="PS51005"/>
    </source>
</evidence>
<dbReference type="Gene3D" id="2.170.150.80">
    <property type="entry name" value="NAC domain"/>
    <property type="match status" value="1"/>
</dbReference>
<dbReference type="PANTHER" id="PTHR31744">
    <property type="entry name" value="PROTEIN CUP-SHAPED COTYLEDON 2-RELATED"/>
    <property type="match status" value="1"/>
</dbReference>
<proteinExistence type="predicted"/>
<keyword evidence="3" id="KW-0804">Transcription</keyword>
<dbReference type="EMBL" id="CM027685">
    <property type="protein sequence ID" value="KAG0527507.1"/>
    <property type="molecule type" value="Genomic_DNA"/>
</dbReference>
<dbReference type="Proteomes" id="UP000807115">
    <property type="component" value="Chromosome 6"/>
</dbReference>
<dbReference type="GO" id="GO:0006355">
    <property type="term" value="P:regulation of DNA-templated transcription"/>
    <property type="evidence" value="ECO:0007669"/>
    <property type="project" value="InterPro"/>
</dbReference>
<dbReference type="InterPro" id="IPR003441">
    <property type="entry name" value="NAC-dom"/>
</dbReference>
<evidence type="ECO:0000256" key="2">
    <source>
        <dbReference type="ARBA" id="ARBA00023125"/>
    </source>
</evidence>
<dbReference type="InterPro" id="IPR036093">
    <property type="entry name" value="NAC_dom_sf"/>
</dbReference>
<dbReference type="GO" id="GO:0003677">
    <property type="term" value="F:DNA binding"/>
    <property type="evidence" value="ECO:0007669"/>
    <property type="project" value="UniProtKB-KW"/>
</dbReference>
<sequence length="386" mass="41791">MLGKGSLAKISLFIPSPVLGSERLKLLKTPPSSSLFFFLPPSSSLFFCLSSPSSQAYVVKNGRARVCSSSLRARKTTMSLISMMEARLPPGFRFHPRDDELVLDYLCRKLSGKGGGGGGASYGGIAMVDVDLNKCEPWDLPGEACVGGREWYFFSLHDRKYATGQRTNRATRSGYWKATGKDRPISISGRRRGGGGNGAGALVGMRKTLVFYQGRAPRGTKTEWVMHEFRVDGPAVADRPGSPLQEDWVLCRVFYKSRTTTTRPAAGPDEAGPLSSELIGLPMPQMAPAGDAYLSFDNTPAADGGYYYHHQDADLADAHHHLPLPASSLSSFRDLLSSMVEGSDAAVRGTTELHLQGWTEAAYAQQQGGVMSSHSQQTWNPFLSSG</sequence>
<evidence type="ECO:0000313" key="6">
    <source>
        <dbReference type="EMBL" id="KAG0527507.1"/>
    </source>
</evidence>
<organism evidence="6 7">
    <name type="scientific">Sorghum bicolor</name>
    <name type="common">Sorghum</name>
    <name type="synonym">Sorghum vulgare</name>
    <dbReference type="NCBI Taxonomy" id="4558"/>
    <lineage>
        <taxon>Eukaryota</taxon>
        <taxon>Viridiplantae</taxon>
        <taxon>Streptophyta</taxon>
        <taxon>Embryophyta</taxon>
        <taxon>Tracheophyta</taxon>
        <taxon>Spermatophyta</taxon>
        <taxon>Magnoliopsida</taxon>
        <taxon>Liliopsida</taxon>
        <taxon>Poales</taxon>
        <taxon>Poaceae</taxon>
        <taxon>PACMAD clade</taxon>
        <taxon>Panicoideae</taxon>
        <taxon>Andropogonodae</taxon>
        <taxon>Andropogoneae</taxon>
        <taxon>Sorghinae</taxon>
        <taxon>Sorghum</taxon>
    </lineage>
</organism>
<evidence type="ECO:0000256" key="4">
    <source>
        <dbReference type="ARBA" id="ARBA00023242"/>
    </source>
</evidence>
<keyword evidence="2" id="KW-0238">DNA-binding</keyword>
<evidence type="ECO:0000313" key="7">
    <source>
        <dbReference type="Proteomes" id="UP000807115"/>
    </source>
</evidence>
<dbReference type="AlphaFoldDB" id="A0A921QTA4"/>
<reference evidence="6" key="1">
    <citation type="journal article" date="2019" name="BMC Genomics">
        <title>A new reference genome for Sorghum bicolor reveals high levels of sequence similarity between sweet and grain genotypes: implications for the genetics of sugar metabolism.</title>
        <authorList>
            <person name="Cooper E.A."/>
            <person name="Brenton Z.W."/>
            <person name="Flinn B.S."/>
            <person name="Jenkins J."/>
            <person name="Shu S."/>
            <person name="Flowers D."/>
            <person name="Luo F."/>
            <person name="Wang Y."/>
            <person name="Xia P."/>
            <person name="Barry K."/>
            <person name="Daum C."/>
            <person name="Lipzen A."/>
            <person name="Yoshinaga Y."/>
            <person name="Schmutz J."/>
            <person name="Saski C."/>
            <person name="Vermerris W."/>
            <person name="Kresovich S."/>
        </authorList>
    </citation>
    <scope>NUCLEOTIDE SEQUENCE</scope>
</reference>
<dbReference type="PROSITE" id="PS51005">
    <property type="entry name" value="NAC"/>
    <property type="match status" value="1"/>
</dbReference>
<feature type="domain" description="NAC" evidence="5">
    <location>
        <begin position="88"/>
        <end position="256"/>
    </location>
</feature>
<comment type="caution">
    <text evidence="6">The sequence shown here is derived from an EMBL/GenBank/DDBJ whole genome shotgun (WGS) entry which is preliminary data.</text>
</comment>